<comment type="caution">
    <text evidence="2">The sequence shown here is derived from an EMBL/GenBank/DDBJ whole genome shotgun (WGS) entry which is preliminary data.</text>
</comment>
<sequence>MKKNYTYLTLKEVEGVGSTHDSYLKRSIQERVKALDLVIDASDLATFIGGVKVVSPPIRCDWAVEKEFFPGVKTIFIYSSPDEEFDSQLQVLFAGETLSEIKGEDLVTLSIATLNHMLR</sequence>
<dbReference type="AlphaFoldDB" id="A0A6V8PNB3"/>
<name>A0A6V8PNB3_9ACTN</name>
<dbReference type="InterPro" id="IPR024264">
    <property type="entry name" value="DUF3786"/>
</dbReference>
<gene>
    <name evidence="2" type="ORF">HKBW3S42_01608</name>
</gene>
<reference evidence="2 3" key="1">
    <citation type="journal article" date="2020" name="Front. Microbiol.">
        <title>Single-cell genomics of novel Actinobacteria with the Wood-Ljungdahl pathway discovered in a serpentinizing system.</title>
        <authorList>
            <person name="Merino N."/>
            <person name="Kawai M."/>
            <person name="Boyd E.S."/>
            <person name="Colman D.R."/>
            <person name="McGlynn S.E."/>
            <person name="Nealson K.H."/>
            <person name="Kurokawa K."/>
            <person name="Hongoh Y."/>
        </authorList>
    </citation>
    <scope>NUCLEOTIDE SEQUENCE [LARGE SCALE GENOMIC DNA]</scope>
    <source>
        <strain evidence="2 3">S42</strain>
    </source>
</reference>
<dbReference type="EMBL" id="BLSA01000368">
    <property type="protein sequence ID" value="GFP33274.1"/>
    <property type="molecule type" value="Genomic_DNA"/>
</dbReference>
<feature type="non-terminal residue" evidence="2">
    <location>
        <position position="119"/>
    </location>
</feature>
<dbReference type="Pfam" id="PF12654">
    <property type="entry name" value="DUF3786"/>
    <property type="match status" value="1"/>
</dbReference>
<proteinExistence type="predicted"/>
<evidence type="ECO:0000313" key="3">
    <source>
        <dbReference type="Proteomes" id="UP000568877"/>
    </source>
</evidence>
<evidence type="ECO:0000313" key="2">
    <source>
        <dbReference type="EMBL" id="GFP33274.1"/>
    </source>
</evidence>
<feature type="domain" description="DUF3786" evidence="1">
    <location>
        <begin position="43"/>
        <end position="111"/>
    </location>
</feature>
<organism evidence="2 3">
    <name type="scientific">Candidatus Hakubella thermalkaliphila</name>
    <dbReference type="NCBI Taxonomy" id="2754717"/>
    <lineage>
        <taxon>Bacteria</taxon>
        <taxon>Bacillati</taxon>
        <taxon>Actinomycetota</taxon>
        <taxon>Actinomycetota incertae sedis</taxon>
        <taxon>Candidatus Hakubellales</taxon>
        <taxon>Candidatus Hakubellaceae</taxon>
        <taxon>Candidatus Hakubella</taxon>
    </lineage>
</organism>
<dbReference type="Proteomes" id="UP000568877">
    <property type="component" value="Unassembled WGS sequence"/>
</dbReference>
<accession>A0A6V8PNB3</accession>
<evidence type="ECO:0000259" key="1">
    <source>
        <dbReference type="Pfam" id="PF12654"/>
    </source>
</evidence>
<protein>
    <recommendedName>
        <fullName evidence="1">DUF3786 domain-containing protein</fullName>
    </recommendedName>
</protein>